<dbReference type="OrthoDB" id="139907at2"/>
<comment type="caution">
    <text evidence="2">The sequence shown here is derived from an EMBL/GenBank/DDBJ whole genome shotgun (WGS) entry which is preliminary data.</text>
</comment>
<keyword evidence="3" id="KW-1185">Reference proteome</keyword>
<keyword evidence="1" id="KW-0472">Membrane</keyword>
<evidence type="ECO:0008006" key="4">
    <source>
        <dbReference type="Google" id="ProtNLM"/>
    </source>
</evidence>
<keyword evidence="1" id="KW-0812">Transmembrane</keyword>
<accession>A0A2T0AND1</accession>
<gene>
    <name evidence="2" type="ORF">MOHU_18740</name>
</gene>
<evidence type="ECO:0000256" key="1">
    <source>
        <dbReference type="SAM" id="Phobius"/>
    </source>
</evidence>
<dbReference type="Proteomes" id="UP000238415">
    <property type="component" value="Unassembled WGS sequence"/>
</dbReference>
<evidence type="ECO:0000313" key="3">
    <source>
        <dbReference type="Proteomes" id="UP000238415"/>
    </source>
</evidence>
<sequence length="142" mass="15354">MLRGPTISGGWDGRRALGIALLLSVPAVIAMIVLSRWFLHFFGPGYAEKGTGVIRFLALAVIPQCVNQLYITVNQVKKRVFLIIYPTLSLAVLALGLGDLMLEIFGLNGIGIAYFMAHSVVAVVVAGPLWRALHESGKEISH</sequence>
<dbReference type="EMBL" id="PVXM01000048">
    <property type="protein sequence ID" value="PRR70458.1"/>
    <property type="molecule type" value="Genomic_DNA"/>
</dbReference>
<dbReference type="AlphaFoldDB" id="A0A2T0AND1"/>
<feature type="transmembrane region" description="Helical" evidence="1">
    <location>
        <begin position="80"/>
        <end position="98"/>
    </location>
</feature>
<feature type="transmembrane region" description="Helical" evidence="1">
    <location>
        <begin position="104"/>
        <end position="130"/>
    </location>
</feature>
<feature type="transmembrane region" description="Helical" evidence="1">
    <location>
        <begin position="53"/>
        <end position="73"/>
    </location>
</feature>
<proteinExistence type="predicted"/>
<evidence type="ECO:0000313" key="2">
    <source>
        <dbReference type="EMBL" id="PRR70458.1"/>
    </source>
</evidence>
<keyword evidence="1" id="KW-1133">Transmembrane helix</keyword>
<dbReference type="RefSeq" id="WP_106005809.1">
    <property type="nucleotide sequence ID" value="NZ_CP136419.1"/>
</dbReference>
<feature type="transmembrane region" description="Helical" evidence="1">
    <location>
        <begin position="16"/>
        <end position="38"/>
    </location>
</feature>
<organism evidence="2 3">
    <name type="scientific">Neomoorella humiferrea</name>
    <dbReference type="NCBI Taxonomy" id="676965"/>
    <lineage>
        <taxon>Bacteria</taxon>
        <taxon>Bacillati</taxon>
        <taxon>Bacillota</taxon>
        <taxon>Clostridia</taxon>
        <taxon>Neomoorellales</taxon>
        <taxon>Neomoorellaceae</taxon>
        <taxon>Neomoorella</taxon>
    </lineage>
</organism>
<reference evidence="2 3" key="1">
    <citation type="submission" date="2018-03" db="EMBL/GenBank/DDBJ databases">
        <title>Genome sequence of Moorella humiferrea DSM 23265.</title>
        <authorList>
            <person name="Poehlein A."/>
            <person name="Daniel R."/>
        </authorList>
    </citation>
    <scope>NUCLEOTIDE SEQUENCE [LARGE SCALE GENOMIC DNA]</scope>
    <source>
        <strain evidence="2 3">DSM 23265</strain>
    </source>
</reference>
<name>A0A2T0AND1_9FIRM</name>
<protein>
    <recommendedName>
        <fullName evidence="4">Polysaccharide biosynthesis protein C-terminal domain-containing protein</fullName>
    </recommendedName>
</protein>